<dbReference type="Proteomes" id="UP001603857">
    <property type="component" value="Unassembled WGS sequence"/>
</dbReference>
<comment type="caution">
    <text evidence="1">The sequence shown here is derived from an EMBL/GenBank/DDBJ whole genome shotgun (WGS) entry which is preliminary data.</text>
</comment>
<organism evidence="1 2">
    <name type="scientific">Flemingia macrophylla</name>
    <dbReference type="NCBI Taxonomy" id="520843"/>
    <lineage>
        <taxon>Eukaryota</taxon>
        <taxon>Viridiplantae</taxon>
        <taxon>Streptophyta</taxon>
        <taxon>Embryophyta</taxon>
        <taxon>Tracheophyta</taxon>
        <taxon>Spermatophyta</taxon>
        <taxon>Magnoliopsida</taxon>
        <taxon>eudicotyledons</taxon>
        <taxon>Gunneridae</taxon>
        <taxon>Pentapetalae</taxon>
        <taxon>rosids</taxon>
        <taxon>fabids</taxon>
        <taxon>Fabales</taxon>
        <taxon>Fabaceae</taxon>
        <taxon>Papilionoideae</taxon>
        <taxon>50 kb inversion clade</taxon>
        <taxon>NPAAA clade</taxon>
        <taxon>indigoferoid/millettioid clade</taxon>
        <taxon>Phaseoleae</taxon>
        <taxon>Flemingia</taxon>
    </lineage>
</organism>
<evidence type="ECO:0000313" key="1">
    <source>
        <dbReference type="EMBL" id="KAL2329470.1"/>
    </source>
</evidence>
<proteinExistence type="predicted"/>
<evidence type="ECO:0000313" key="2">
    <source>
        <dbReference type="Proteomes" id="UP001603857"/>
    </source>
</evidence>
<reference evidence="1 2" key="1">
    <citation type="submission" date="2024-08" db="EMBL/GenBank/DDBJ databases">
        <title>Insights into the chromosomal genome structure of Flemingia macrophylla.</title>
        <authorList>
            <person name="Ding Y."/>
            <person name="Zhao Y."/>
            <person name="Bi W."/>
            <person name="Wu M."/>
            <person name="Zhao G."/>
            <person name="Gong Y."/>
            <person name="Li W."/>
            <person name="Zhang P."/>
        </authorList>
    </citation>
    <scope>NUCLEOTIDE SEQUENCE [LARGE SCALE GENOMIC DNA]</scope>
    <source>
        <strain evidence="1">DYQJB</strain>
        <tissue evidence="1">Leaf</tissue>
    </source>
</reference>
<name>A0ABD1M128_9FABA</name>
<sequence length="83" mass="9583">METGSQDCLEKTRDFSTVMVNHDAPCLGNPNQREYLNWLWWILMHLVQVIQIRGNICIVHHIRTLQLSVLDSGKSRNGSNHVN</sequence>
<protein>
    <submittedName>
        <fullName evidence="1">Uncharacterized protein</fullName>
    </submittedName>
</protein>
<accession>A0ABD1M128</accession>
<dbReference type="AlphaFoldDB" id="A0ABD1M128"/>
<gene>
    <name evidence="1" type="ORF">Fmac_017051</name>
</gene>
<keyword evidence="2" id="KW-1185">Reference proteome</keyword>
<dbReference type="EMBL" id="JBGMDY010000006">
    <property type="protein sequence ID" value="KAL2329470.1"/>
    <property type="molecule type" value="Genomic_DNA"/>
</dbReference>